<evidence type="ECO:0000313" key="2">
    <source>
        <dbReference type="Proteomes" id="UP000325313"/>
    </source>
</evidence>
<dbReference type="Proteomes" id="UP000325313">
    <property type="component" value="Unassembled WGS sequence"/>
</dbReference>
<dbReference type="EMBL" id="VDEP01000405">
    <property type="protein sequence ID" value="KAA1088822.1"/>
    <property type="molecule type" value="Genomic_DNA"/>
</dbReference>
<sequence>MGGRTIRFFQLERRGNQMVRTQCWVWMTLRQNQSQNPQSKKQELLIIINRFSKMSQGRSSEGMQWGQNPAQKLARFPDHRNLQICRTRKVAPICARSQTDYQRPRKARQSIFTGARRQALLQRCAIALLTFCQSPHESTHVNVSPAKGRQDVVLTPTTPTTSFVVISDRVGTLPPAEGGNVRETLLRGVNRTFSCTGGVHTQQSKCG</sequence>
<protein>
    <submittedName>
        <fullName evidence="1">Uncharacterized protein</fullName>
    </submittedName>
</protein>
<reference evidence="1 2" key="1">
    <citation type="submission" date="2019-05" db="EMBL/GenBank/DDBJ databases">
        <title>Emergence of the Ug99 lineage of the wheat stem rust pathogen through somatic hybridization.</title>
        <authorList>
            <person name="Li F."/>
            <person name="Upadhyaya N.M."/>
            <person name="Sperschneider J."/>
            <person name="Matny O."/>
            <person name="Nguyen-Phuc H."/>
            <person name="Mago R."/>
            <person name="Raley C."/>
            <person name="Miller M.E."/>
            <person name="Silverstein K.A.T."/>
            <person name="Henningsen E."/>
            <person name="Hirsch C.D."/>
            <person name="Visser B."/>
            <person name="Pretorius Z.A."/>
            <person name="Steffenson B.J."/>
            <person name="Schwessinger B."/>
            <person name="Dodds P.N."/>
            <person name="Figueroa M."/>
        </authorList>
    </citation>
    <scope>NUCLEOTIDE SEQUENCE [LARGE SCALE GENOMIC DNA]</scope>
    <source>
        <strain evidence="1 2">Ug99</strain>
    </source>
</reference>
<proteinExistence type="predicted"/>
<name>A0A5B0NJT3_PUCGR</name>
<organism evidence="1 2">
    <name type="scientific">Puccinia graminis f. sp. tritici</name>
    <dbReference type="NCBI Taxonomy" id="56615"/>
    <lineage>
        <taxon>Eukaryota</taxon>
        <taxon>Fungi</taxon>
        <taxon>Dikarya</taxon>
        <taxon>Basidiomycota</taxon>
        <taxon>Pucciniomycotina</taxon>
        <taxon>Pucciniomycetes</taxon>
        <taxon>Pucciniales</taxon>
        <taxon>Pucciniaceae</taxon>
        <taxon>Puccinia</taxon>
    </lineage>
</organism>
<gene>
    <name evidence="1" type="ORF">PGTUg99_031132</name>
</gene>
<comment type="caution">
    <text evidence="1">The sequence shown here is derived from an EMBL/GenBank/DDBJ whole genome shotgun (WGS) entry which is preliminary data.</text>
</comment>
<accession>A0A5B0NJT3</accession>
<evidence type="ECO:0000313" key="1">
    <source>
        <dbReference type="EMBL" id="KAA1088822.1"/>
    </source>
</evidence>
<dbReference type="AlphaFoldDB" id="A0A5B0NJT3"/>